<dbReference type="GO" id="GO:0055052">
    <property type="term" value="C:ATP-binding cassette (ABC) transporter complex, substrate-binding subunit-containing"/>
    <property type="evidence" value="ECO:0007669"/>
    <property type="project" value="TreeGrafter"/>
</dbReference>
<sequence length="366" mass="40504">MDISLHGIEKSFGKLQALKPIELEIKSGEFVSLLGPSGCGKTTLLRIIAGLENADDGQIDFGGKTVYSKKKRINASPQKRHIGMVFQDFALWPHMTVFENVAYGLRATGKKKGLKEKVAEALGNVQLGDYAERYPHQLSGGQQQRVAIARAIANDPSIILMDEPLSALDATLRDEMRILLQALVKKLNMTAIYVTHDQNEAMAMSDRIVVMNQGTVMQVGSPETVYQKPANETVARFVGKGALIEGTHTLYDRVHYLKLNQNAAIPFAKNFLEEESFNTRVTAVIRPEQINLSRTAKETGLQGEVETASFLGERYEVTFKISGTEQLMFAYSDVRLSPGQTIFFEVTGQNIHVMKTKLGGEEHETA</sequence>
<evidence type="ECO:0000256" key="2">
    <source>
        <dbReference type="ARBA" id="ARBA00022475"/>
    </source>
</evidence>
<evidence type="ECO:0000313" key="13">
    <source>
        <dbReference type="Proteomes" id="UP000248066"/>
    </source>
</evidence>
<comment type="caution">
    <text evidence="12">The sequence shown here is derived from an EMBL/GenBank/DDBJ whole genome shotgun (WGS) entry which is preliminary data.</text>
</comment>
<dbReference type="GO" id="GO:0015418">
    <property type="term" value="F:ABC-type quaternary ammonium compound transporting activity"/>
    <property type="evidence" value="ECO:0007669"/>
    <property type="project" value="UniProtKB-EC"/>
</dbReference>
<comment type="catalytic activity">
    <reaction evidence="7">
        <text>a quaternary ammonium(out) + ATP + H2O = a quaternary ammonium(in) + ADP + phosphate + H(+)</text>
        <dbReference type="Rhea" id="RHEA:11036"/>
        <dbReference type="ChEBI" id="CHEBI:15377"/>
        <dbReference type="ChEBI" id="CHEBI:15378"/>
        <dbReference type="ChEBI" id="CHEBI:30616"/>
        <dbReference type="ChEBI" id="CHEBI:35267"/>
        <dbReference type="ChEBI" id="CHEBI:43474"/>
        <dbReference type="ChEBI" id="CHEBI:456216"/>
        <dbReference type="EC" id="7.6.2.9"/>
    </reaction>
</comment>
<dbReference type="Gene3D" id="2.40.50.140">
    <property type="entry name" value="Nucleic acid-binding proteins"/>
    <property type="match status" value="1"/>
</dbReference>
<keyword evidence="4 12" id="KW-0067">ATP-binding</keyword>
<dbReference type="AlphaFoldDB" id="A0A2W0HQ87"/>
<organism evidence="12 13">
    <name type="scientific">Alteribacter lacisalsi</name>
    <dbReference type="NCBI Taxonomy" id="2045244"/>
    <lineage>
        <taxon>Bacteria</taxon>
        <taxon>Bacillati</taxon>
        <taxon>Bacillota</taxon>
        <taxon>Bacilli</taxon>
        <taxon>Bacillales</taxon>
        <taxon>Bacillaceae</taxon>
        <taxon>Alteribacter</taxon>
    </lineage>
</organism>
<dbReference type="PROSITE" id="PS50893">
    <property type="entry name" value="ABC_TRANSPORTER_2"/>
    <property type="match status" value="1"/>
</dbReference>
<dbReference type="InterPro" id="IPR008995">
    <property type="entry name" value="Mo/tungstate-bd_C_term_dom"/>
</dbReference>
<keyword evidence="1" id="KW-0813">Transport</keyword>
<dbReference type="InterPro" id="IPR017871">
    <property type="entry name" value="ABC_transporter-like_CS"/>
</dbReference>
<dbReference type="Proteomes" id="UP000248066">
    <property type="component" value="Unassembled WGS sequence"/>
</dbReference>
<proteinExistence type="predicted"/>
<evidence type="ECO:0000259" key="11">
    <source>
        <dbReference type="PROSITE" id="PS50893"/>
    </source>
</evidence>
<keyword evidence="2" id="KW-1003">Cell membrane</keyword>
<evidence type="ECO:0000256" key="5">
    <source>
        <dbReference type="ARBA" id="ARBA00022967"/>
    </source>
</evidence>
<evidence type="ECO:0000256" key="8">
    <source>
        <dbReference type="ARBA" id="ARBA00063934"/>
    </source>
</evidence>
<dbReference type="InterPro" id="IPR003439">
    <property type="entry name" value="ABC_transporter-like_ATP-bd"/>
</dbReference>
<dbReference type="InterPro" id="IPR047641">
    <property type="entry name" value="ABC_transpr_MalK/UgpC-like"/>
</dbReference>
<evidence type="ECO:0000256" key="10">
    <source>
        <dbReference type="ARBA" id="ARBA00070305"/>
    </source>
</evidence>
<accession>A0A2W0HQ87</accession>
<evidence type="ECO:0000313" key="12">
    <source>
        <dbReference type="EMBL" id="PYZ99029.1"/>
    </source>
</evidence>
<dbReference type="FunFam" id="3.40.50.300:FF:000425">
    <property type="entry name" value="Probable ABC transporter, ATP-binding subunit"/>
    <property type="match status" value="1"/>
</dbReference>
<dbReference type="Gene3D" id="3.40.50.300">
    <property type="entry name" value="P-loop containing nucleotide triphosphate hydrolases"/>
    <property type="match status" value="1"/>
</dbReference>
<dbReference type="GO" id="GO:0005524">
    <property type="term" value="F:ATP binding"/>
    <property type="evidence" value="ECO:0007669"/>
    <property type="project" value="UniProtKB-KW"/>
</dbReference>
<evidence type="ECO:0000256" key="1">
    <source>
        <dbReference type="ARBA" id="ARBA00022448"/>
    </source>
</evidence>
<evidence type="ECO:0000256" key="4">
    <source>
        <dbReference type="ARBA" id="ARBA00022840"/>
    </source>
</evidence>
<dbReference type="SMART" id="SM00382">
    <property type="entry name" value="AAA"/>
    <property type="match status" value="1"/>
</dbReference>
<protein>
    <recommendedName>
        <fullName evidence="10">Carnitine transport ATP-binding protein OpuCA</fullName>
        <ecNumber evidence="9">7.6.2.9</ecNumber>
    </recommendedName>
</protein>
<keyword evidence="5" id="KW-1278">Translocase</keyword>
<dbReference type="EMBL" id="PDOF01000001">
    <property type="protein sequence ID" value="PYZ99029.1"/>
    <property type="molecule type" value="Genomic_DNA"/>
</dbReference>
<dbReference type="InterPro" id="IPR013611">
    <property type="entry name" value="Transp-assoc_OB_typ2"/>
</dbReference>
<feature type="domain" description="ABC transporter" evidence="11">
    <location>
        <begin position="3"/>
        <end position="238"/>
    </location>
</feature>
<reference evidence="12 13" key="1">
    <citation type="submission" date="2017-10" db="EMBL/GenBank/DDBJ databases">
        <title>Bacillus sp. nov., a halophilic bacterium isolated from a Yangshapao Lake.</title>
        <authorList>
            <person name="Wang H."/>
        </authorList>
    </citation>
    <scope>NUCLEOTIDE SEQUENCE [LARGE SCALE GENOMIC DNA]</scope>
    <source>
        <strain evidence="12 13">YSP-3</strain>
    </source>
</reference>
<dbReference type="PANTHER" id="PTHR43875:SF15">
    <property type="entry name" value="TREHALOSE IMPORT ATP-BINDING PROTEIN SUGC"/>
    <property type="match status" value="1"/>
</dbReference>
<comment type="subunit">
    <text evidence="8">The complex is composed of two ATP-binding proteins (OpuCA), two transmembrane proteins (OpuCB and OpuCD) and a solute-binding protein (OpuCC).</text>
</comment>
<dbReference type="GO" id="GO:0016887">
    <property type="term" value="F:ATP hydrolysis activity"/>
    <property type="evidence" value="ECO:0007669"/>
    <property type="project" value="InterPro"/>
</dbReference>
<dbReference type="EC" id="7.6.2.9" evidence="9"/>
<dbReference type="PROSITE" id="PS00211">
    <property type="entry name" value="ABC_TRANSPORTER_1"/>
    <property type="match status" value="1"/>
</dbReference>
<evidence type="ECO:0000256" key="7">
    <source>
        <dbReference type="ARBA" id="ARBA00052482"/>
    </source>
</evidence>
<dbReference type="Pfam" id="PF00005">
    <property type="entry name" value="ABC_tran"/>
    <property type="match status" value="1"/>
</dbReference>
<dbReference type="PANTHER" id="PTHR43875">
    <property type="entry name" value="MALTODEXTRIN IMPORT ATP-BINDING PROTEIN MSMX"/>
    <property type="match status" value="1"/>
</dbReference>
<dbReference type="OrthoDB" id="9790614at2"/>
<dbReference type="SUPFAM" id="SSF50331">
    <property type="entry name" value="MOP-like"/>
    <property type="match status" value="1"/>
</dbReference>
<dbReference type="InterPro" id="IPR027417">
    <property type="entry name" value="P-loop_NTPase"/>
</dbReference>
<dbReference type="Gene3D" id="2.40.50.100">
    <property type="match status" value="1"/>
</dbReference>
<evidence type="ECO:0000256" key="9">
    <source>
        <dbReference type="ARBA" id="ARBA00066388"/>
    </source>
</evidence>
<dbReference type="InterPro" id="IPR003593">
    <property type="entry name" value="AAA+_ATPase"/>
</dbReference>
<keyword evidence="13" id="KW-1185">Reference proteome</keyword>
<gene>
    <name evidence="12" type="ORF">CR205_10845</name>
</gene>
<dbReference type="Pfam" id="PF08402">
    <property type="entry name" value="TOBE_2"/>
    <property type="match status" value="1"/>
</dbReference>
<keyword evidence="6" id="KW-0472">Membrane</keyword>
<evidence type="ECO:0000256" key="3">
    <source>
        <dbReference type="ARBA" id="ARBA00022741"/>
    </source>
</evidence>
<keyword evidence="3" id="KW-0547">Nucleotide-binding</keyword>
<dbReference type="RefSeq" id="WP_110519428.1">
    <property type="nucleotide sequence ID" value="NZ_PDOF01000001.1"/>
</dbReference>
<dbReference type="InterPro" id="IPR012340">
    <property type="entry name" value="NA-bd_OB-fold"/>
</dbReference>
<name>A0A2W0HQ87_9BACI</name>
<evidence type="ECO:0000256" key="6">
    <source>
        <dbReference type="ARBA" id="ARBA00023136"/>
    </source>
</evidence>
<dbReference type="SUPFAM" id="SSF52540">
    <property type="entry name" value="P-loop containing nucleoside triphosphate hydrolases"/>
    <property type="match status" value="1"/>
</dbReference>